<dbReference type="AlphaFoldDB" id="A0A1Z4GBH8"/>
<organism evidence="4 12">
    <name type="scientific">Anabaenopsis circularis NIES-21</name>
    <dbReference type="NCBI Taxonomy" id="1085406"/>
    <lineage>
        <taxon>Bacteria</taxon>
        <taxon>Bacillati</taxon>
        <taxon>Cyanobacteriota</taxon>
        <taxon>Cyanophyceae</taxon>
        <taxon>Nostocales</taxon>
        <taxon>Nodulariaceae</taxon>
        <taxon>Anabaenopsis</taxon>
    </lineage>
</organism>
<evidence type="ECO:0000313" key="3">
    <source>
        <dbReference type="EMBL" id="BAY14300.1"/>
    </source>
</evidence>
<dbReference type="Pfam" id="PF13808">
    <property type="entry name" value="DDE_Tnp_1_assoc"/>
    <property type="match status" value="1"/>
</dbReference>
<dbReference type="Proteomes" id="UP000218287">
    <property type="component" value="Chromosome"/>
</dbReference>
<evidence type="ECO:0000313" key="11">
    <source>
        <dbReference type="EMBL" id="BAY18785.1"/>
    </source>
</evidence>
<evidence type="ECO:0000313" key="10">
    <source>
        <dbReference type="EMBL" id="BAY17559.1"/>
    </source>
</evidence>
<dbReference type="EMBL" id="AP018174">
    <property type="protein sequence ID" value="BAY15986.1"/>
    <property type="molecule type" value="Genomic_DNA"/>
</dbReference>
<evidence type="ECO:0000313" key="12">
    <source>
        <dbReference type="Proteomes" id="UP000218287"/>
    </source>
</evidence>
<accession>A0A1Z4GBH8</accession>
<keyword evidence="1" id="KW-0472">Membrane</keyword>
<feature type="transmembrane region" description="Helical" evidence="1">
    <location>
        <begin position="23"/>
        <end position="41"/>
    </location>
</feature>
<evidence type="ECO:0000313" key="6">
    <source>
        <dbReference type="EMBL" id="BAY15986.1"/>
    </source>
</evidence>
<protein>
    <submittedName>
        <fullName evidence="4">Transposase</fullName>
    </submittedName>
</protein>
<sequence>MNLIEKLQQIPDYRHIKGLRHELWLVLLLILLGAMTGYWGYRPLEDFTVVHREKLIQLLDLEPTIKFPSYSTFRRILKSIDFQPLTDIFNSFAQVFVPPEPGERLAIDGKGIRCTLTDYSKSYQNFISIVSVYSHKRGIVLRMQPMSNKQESEITIVEQLIQEFQQQQVVFTLDALHCQKKLSSKLSTVAMTI</sequence>
<evidence type="ECO:0000313" key="4">
    <source>
        <dbReference type="EMBL" id="BAY14870.1"/>
    </source>
</evidence>
<evidence type="ECO:0000313" key="5">
    <source>
        <dbReference type="EMBL" id="BAY14951.1"/>
    </source>
</evidence>
<dbReference type="InterPro" id="IPR051698">
    <property type="entry name" value="Transposase_11-like"/>
</dbReference>
<evidence type="ECO:0000256" key="1">
    <source>
        <dbReference type="SAM" id="Phobius"/>
    </source>
</evidence>
<evidence type="ECO:0000259" key="2">
    <source>
        <dbReference type="Pfam" id="PF13808"/>
    </source>
</evidence>
<dbReference type="EMBL" id="AP018174">
    <property type="protein sequence ID" value="BAY14951.1"/>
    <property type="molecule type" value="Genomic_DNA"/>
</dbReference>
<evidence type="ECO:0000313" key="9">
    <source>
        <dbReference type="EMBL" id="BAY17551.1"/>
    </source>
</evidence>
<dbReference type="EMBL" id="AP018174">
    <property type="protein sequence ID" value="BAY16625.1"/>
    <property type="molecule type" value="Genomic_DNA"/>
</dbReference>
<dbReference type="PANTHER" id="PTHR30298:SF0">
    <property type="entry name" value="PROTEIN YBFL-RELATED"/>
    <property type="match status" value="1"/>
</dbReference>
<dbReference type="EMBL" id="AP018174">
    <property type="protein sequence ID" value="BAY16615.1"/>
    <property type="molecule type" value="Genomic_DNA"/>
</dbReference>
<feature type="domain" description="H repeat-associated protein N-terminal" evidence="2">
    <location>
        <begin position="5"/>
        <end position="92"/>
    </location>
</feature>
<evidence type="ECO:0000313" key="8">
    <source>
        <dbReference type="EMBL" id="BAY16625.1"/>
    </source>
</evidence>
<keyword evidence="12" id="KW-1185">Reference proteome</keyword>
<dbReference type="InterPro" id="IPR032806">
    <property type="entry name" value="YbfD_N"/>
</dbReference>
<name>A0A1Z4GBH8_9CYAN</name>
<dbReference type="EMBL" id="AP018174">
    <property type="protein sequence ID" value="BAY17559.1"/>
    <property type="molecule type" value="Genomic_DNA"/>
</dbReference>
<dbReference type="EMBL" id="AP018174">
    <property type="protein sequence ID" value="BAY17551.1"/>
    <property type="molecule type" value="Genomic_DNA"/>
</dbReference>
<dbReference type="PANTHER" id="PTHR30298">
    <property type="entry name" value="H REPEAT-ASSOCIATED PREDICTED TRANSPOSASE"/>
    <property type="match status" value="1"/>
</dbReference>
<dbReference type="OrthoDB" id="574640at2"/>
<proteinExistence type="predicted"/>
<dbReference type="EMBL" id="AP018174">
    <property type="protein sequence ID" value="BAY14870.1"/>
    <property type="molecule type" value="Genomic_DNA"/>
</dbReference>
<dbReference type="EMBL" id="AP018174">
    <property type="protein sequence ID" value="BAY14300.1"/>
    <property type="molecule type" value="Genomic_DNA"/>
</dbReference>
<reference evidence="4 12" key="1">
    <citation type="submission" date="2017-06" db="EMBL/GenBank/DDBJ databases">
        <title>Genome sequencing of cyanobaciteial culture collection at National Institute for Environmental Studies (NIES).</title>
        <authorList>
            <person name="Hirose Y."/>
            <person name="Shimura Y."/>
            <person name="Fujisawa T."/>
            <person name="Nakamura Y."/>
            <person name="Kawachi M."/>
        </authorList>
    </citation>
    <scope>NUCLEOTIDE SEQUENCE [LARGE SCALE GENOMIC DNA]</scope>
    <source>
        <strain evidence="4 12">NIES-21</strain>
    </source>
</reference>
<dbReference type="NCBIfam" id="NF033564">
    <property type="entry name" value="transpos_ISAs1"/>
    <property type="match status" value="1"/>
</dbReference>
<keyword evidence="1" id="KW-0812">Transmembrane</keyword>
<keyword evidence="1" id="KW-1133">Transmembrane helix</keyword>
<gene>
    <name evidence="3" type="ORF">NIES21_00570</name>
    <name evidence="4" type="ORF">NIES21_06550</name>
    <name evidence="5" type="ORF">NIES21_07370</name>
    <name evidence="6" type="ORF">NIES21_18080</name>
    <name evidence="7" type="ORF">NIES21_24450</name>
    <name evidence="8" type="ORF">NIES21_24550</name>
    <name evidence="9" type="ORF">NIES21_33910</name>
    <name evidence="10" type="ORF">NIES21_33990</name>
    <name evidence="11" type="ORF">NIES21_46380</name>
</gene>
<evidence type="ECO:0000313" key="7">
    <source>
        <dbReference type="EMBL" id="BAY16615.1"/>
    </source>
</evidence>
<dbReference type="InterPro" id="IPR047647">
    <property type="entry name" value="ISAs1_transpos"/>
</dbReference>
<dbReference type="EMBL" id="AP018174">
    <property type="protein sequence ID" value="BAY18785.1"/>
    <property type="molecule type" value="Genomic_DNA"/>
</dbReference>